<feature type="compositionally biased region" description="Polar residues" evidence="19">
    <location>
        <begin position="829"/>
        <end position="839"/>
    </location>
</feature>
<evidence type="ECO:0000256" key="11">
    <source>
        <dbReference type="ARBA" id="ARBA00023136"/>
    </source>
</evidence>
<dbReference type="SMART" id="SM00220">
    <property type="entry name" value="S_TKc"/>
    <property type="match status" value="1"/>
</dbReference>
<protein>
    <recommendedName>
        <fullName evidence="17">Receptor-like serine/threonine-protein kinase</fullName>
        <ecNumber evidence="17">2.7.11.1</ecNumber>
    </recommendedName>
</protein>
<dbReference type="PANTHER" id="PTHR47974">
    <property type="entry name" value="OS07G0415500 PROTEIN"/>
    <property type="match status" value="1"/>
</dbReference>
<keyword evidence="11 20" id="KW-0472">Membrane</keyword>
<keyword evidence="8 17" id="KW-0418">Kinase</keyword>
<dbReference type="GO" id="GO:0004674">
    <property type="term" value="F:protein serine/threonine kinase activity"/>
    <property type="evidence" value="ECO:0007669"/>
    <property type="project" value="UniProtKB-KW"/>
</dbReference>
<evidence type="ECO:0000256" key="17">
    <source>
        <dbReference type="PIRNR" id="PIRNR000641"/>
    </source>
</evidence>
<dbReference type="Gene3D" id="2.90.10.10">
    <property type="entry name" value="Bulb-type lectin domain"/>
    <property type="match status" value="2"/>
</dbReference>
<evidence type="ECO:0000256" key="5">
    <source>
        <dbReference type="ARBA" id="ARBA00022692"/>
    </source>
</evidence>
<feature type="chain" id="PRO_5044808460" description="Receptor-like serine/threonine-protein kinase" evidence="21">
    <location>
        <begin position="24"/>
        <end position="839"/>
    </location>
</feature>
<dbReference type="GO" id="GO:0016020">
    <property type="term" value="C:membrane"/>
    <property type="evidence" value="ECO:0007669"/>
    <property type="project" value="UniProtKB-SubCell"/>
</dbReference>
<organism evidence="24 25">
    <name type="scientific">Salvia divinorum</name>
    <name type="common">Maria pastora</name>
    <name type="synonym">Diviner's sage</name>
    <dbReference type="NCBI Taxonomy" id="28513"/>
    <lineage>
        <taxon>Eukaryota</taxon>
        <taxon>Viridiplantae</taxon>
        <taxon>Streptophyta</taxon>
        <taxon>Embryophyta</taxon>
        <taxon>Tracheophyta</taxon>
        <taxon>Spermatophyta</taxon>
        <taxon>Magnoliopsida</taxon>
        <taxon>eudicotyledons</taxon>
        <taxon>Gunneridae</taxon>
        <taxon>Pentapetalae</taxon>
        <taxon>asterids</taxon>
        <taxon>lamiids</taxon>
        <taxon>Lamiales</taxon>
        <taxon>Lamiaceae</taxon>
        <taxon>Nepetoideae</taxon>
        <taxon>Mentheae</taxon>
        <taxon>Salviinae</taxon>
        <taxon>Salvia</taxon>
        <taxon>Salvia subgen. Calosphace</taxon>
    </lineage>
</organism>
<keyword evidence="25" id="KW-1185">Reference proteome</keyword>
<evidence type="ECO:0000313" key="24">
    <source>
        <dbReference type="EMBL" id="KAL1533731.1"/>
    </source>
</evidence>
<keyword evidence="5 20" id="KW-0812">Transmembrane</keyword>
<dbReference type="InterPro" id="IPR000858">
    <property type="entry name" value="S_locus_glycoprot_dom"/>
</dbReference>
<keyword evidence="3" id="KW-0245">EGF-like domain</keyword>
<reference evidence="24 25" key="1">
    <citation type="submission" date="2024-06" db="EMBL/GenBank/DDBJ databases">
        <title>A chromosome level genome sequence of Diviner's sage (Salvia divinorum).</title>
        <authorList>
            <person name="Ford S.A."/>
            <person name="Ro D.-K."/>
            <person name="Ness R.W."/>
            <person name="Phillips M.A."/>
        </authorList>
    </citation>
    <scope>NUCLEOTIDE SEQUENCE [LARGE SCALE GENOMIC DNA]</scope>
    <source>
        <strain evidence="24">SAF-2024a</strain>
        <tissue evidence="24">Leaf</tissue>
    </source>
</reference>
<keyword evidence="9 17" id="KW-0067">ATP-binding</keyword>
<dbReference type="Proteomes" id="UP001567538">
    <property type="component" value="Unassembled WGS sequence"/>
</dbReference>
<evidence type="ECO:0000256" key="9">
    <source>
        <dbReference type="ARBA" id="ARBA00022840"/>
    </source>
</evidence>
<gene>
    <name evidence="24" type="ORF">AAHA92_33580</name>
</gene>
<dbReference type="InterPro" id="IPR036426">
    <property type="entry name" value="Bulb-type_lectin_dom_sf"/>
</dbReference>
<evidence type="ECO:0000256" key="2">
    <source>
        <dbReference type="ARBA" id="ARBA00022527"/>
    </source>
</evidence>
<keyword evidence="12" id="KW-1015">Disulfide bond</keyword>
<feature type="transmembrane region" description="Helical" evidence="20">
    <location>
        <begin position="426"/>
        <end position="450"/>
    </location>
</feature>
<dbReference type="FunFam" id="2.90.10.10:FF:000025">
    <property type="entry name" value="G-type lectin S-receptor-like serine/threonine-protein kinase"/>
    <property type="match status" value="1"/>
</dbReference>
<comment type="subcellular location">
    <subcellularLocation>
        <location evidence="1">Membrane</location>
        <topology evidence="1">Single-pass type I membrane protein</topology>
    </subcellularLocation>
</comment>
<keyword evidence="10 20" id="KW-1133">Transmembrane helix</keyword>
<feature type="region of interest" description="Disordered" evidence="19">
    <location>
        <begin position="819"/>
        <end position="839"/>
    </location>
</feature>
<dbReference type="InterPro" id="IPR001480">
    <property type="entry name" value="Bulb-type_lectin_dom"/>
</dbReference>
<keyword evidence="2 17" id="KW-0723">Serine/threonine-protein kinase</keyword>
<dbReference type="InterPro" id="IPR017441">
    <property type="entry name" value="Protein_kinase_ATP_BS"/>
</dbReference>
<sequence length="839" mass="90800">MALPHSPPPPLLIFLLSLLLASAADIPLNSTLYASDPNSTWASSNNTFTLSFLPSASAGALIAAVSFNSIPIWQAGPSASSSAVLRLLPSGDLQLLPSASSSTPLWSSATAALGVSAAELQESGNFVLKNSSGAAVWASFDRPTDTIVPNQQVNANHTLTSTSGLYSFRIMQNGNLTLLWNDTVTYYNSGLNSTANFNLSNPIIQIQPTGILSLSDPSLSGDLDLAYSSDYAEENNVFRIVKLDNDGNLRIHSFVQGSGTLTAGWAAVSDQCQVYGFCGNNGICSYNDTSPICGCPSLNYEPVDVSDTRRGCKRKVELQDCSGQVAMLQLDHTEFLTFDPELETQVFYMGNQPCNLNCLNGQSCVASTSLSDGSGQCFLKTSSFVSGFHTPAIPSTSYVKVCAPLLPNPSVASGSGGVRNKWRLKAWVVVAAVLATLFVLALFEGGLWWWCVRNNTKFSALSSQYALLEYASGAPVQFSYKELQKATKGFKEKLGAGGFGAVYKGVLANRTVAAVKQLEGIEQGEKQFRMEVATISSTHHLNLVRLIGFCSEGKHRLLVYEFMKNGSLDSFLFASSEEQSGKHLNWENRYNIALGTARGITYLHEECRDCIVHCDIKPENILLDENYCAKVSDFGLAKLVNPKDHRYRTLTSVRGTRGYLAPEWLANLPITSKSDVYSYGMVLLEIVSGKRNFEVSAETNHKKFSLWAYEEFEKGNVEAVVDKRLLDHEIDMEQARRAVVVSFWCIQEQPSQRPMMGKVVQMLEGIMEIERPPAPKAASEGSVGGTSVTVSSVSAFSTFEASMPVPSSSSSLRIAAVSSIASGKHGERGTSSLLTSETK</sequence>
<evidence type="ECO:0000259" key="22">
    <source>
        <dbReference type="PROSITE" id="PS50011"/>
    </source>
</evidence>
<evidence type="ECO:0000256" key="21">
    <source>
        <dbReference type="SAM" id="SignalP"/>
    </source>
</evidence>
<dbReference type="Pfam" id="PF00954">
    <property type="entry name" value="S_locus_glycop"/>
    <property type="match status" value="1"/>
</dbReference>
<evidence type="ECO:0000256" key="10">
    <source>
        <dbReference type="ARBA" id="ARBA00022989"/>
    </source>
</evidence>
<dbReference type="EC" id="2.7.11.1" evidence="17"/>
<evidence type="ECO:0000256" key="7">
    <source>
        <dbReference type="ARBA" id="ARBA00022741"/>
    </source>
</evidence>
<evidence type="ECO:0000256" key="12">
    <source>
        <dbReference type="ARBA" id="ARBA00023157"/>
    </source>
</evidence>
<dbReference type="PROSITE" id="PS50927">
    <property type="entry name" value="BULB_LECTIN"/>
    <property type="match status" value="2"/>
</dbReference>
<dbReference type="EMBL" id="JBEAFC010000014">
    <property type="protein sequence ID" value="KAL1533731.1"/>
    <property type="molecule type" value="Genomic_DNA"/>
</dbReference>
<dbReference type="GO" id="GO:0005524">
    <property type="term" value="F:ATP binding"/>
    <property type="evidence" value="ECO:0007669"/>
    <property type="project" value="UniProtKB-UniRule"/>
</dbReference>
<evidence type="ECO:0000256" key="14">
    <source>
        <dbReference type="ARBA" id="ARBA00023180"/>
    </source>
</evidence>
<feature type="signal peptide" evidence="21">
    <location>
        <begin position="1"/>
        <end position="23"/>
    </location>
</feature>
<comment type="catalytic activity">
    <reaction evidence="16 17">
        <text>L-seryl-[protein] + ATP = O-phospho-L-seryl-[protein] + ADP + H(+)</text>
        <dbReference type="Rhea" id="RHEA:17989"/>
        <dbReference type="Rhea" id="RHEA-COMP:9863"/>
        <dbReference type="Rhea" id="RHEA-COMP:11604"/>
        <dbReference type="ChEBI" id="CHEBI:15378"/>
        <dbReference type="ChEBI" id="CHEBI:29999"/>
        <dbReference type="ChEBI" id="CHEBI:30616"/>
        <dbReference type="ChEBI" id="CHEBI:83421"/>
        <dbReference type="ChEBI" id="CHEBI:456216"/>
        <dbReference type="EC" id="2.7.11.1"/>
    </reaction>
</comment>
<keyword evidence="14" id="KW-0325">Glycoprotein</keyword>
<dbReference type="SUPFAM" id="SSF51110">
    <property type="entry name" value="alpha-D-mannose-specific plant lectins"/>
    <property type="match status" value="1"/>
</dbReference>
<evidence type="ECO:0000256" key="18">
    <source>
        <dbReference type="PROSITE-ProRule" id="PRU10141"/>
    </source>
</evidence>
<dbReference type="Gene3D" id="3.30.200.20">
    <property type="entry name" value="Phosphorylase Kinase, domain 1"/>
    <property type="match status" value="1"/>
</dbReference>
<feature type="domain" description="Protein kinase" evidence="22">
    <location>
        <begin position="488"/>
        <end position="767"/>
    </location>
</feature>
<dbReference type="InterPro" id="IPR008271">
    <property type="entry name" value="Ser/Thr_kinase_AS"/>
</dbReference>
<comment type="similarity">
    <text evidence="17">Belongs to the protein kinase superfamily. Ser/Thr protein kinase family.</text>
</comment>
<dbReference type="Pfam" id="PF00069">
    <property type="entry name" value="Pkinase"/>
    <property type="match status" value="1"/>
</dbReference>
<evidence type="ECO:0000259" key="23">
    <source>
        <dbReference type="PROSITE" id="PS50927"/>
    </source>
</evidence>
<dbReference type="SMART" id="SM00108">
    <property type="entry name" value="B_lectin"/>
    <property type="match status" value="1"/>
</dbReference>
<dbReference type="FunFam" id="1.10.510.10:FF:000384">
    <property type="entry name" value="G-type lectin S-receptor-like serine/threonine-protein kinase"/>
    <property type="match status" value="1"/>
</dbReference>
<dbReference type="PIRSF" id="PIRSF000641">
    <property type="entry name" value="SRK"/>
    <property type="match status" value="1"/>
</dbReference>
<name>A0ABD1FPH5_SALDI</name>
<evidence type="ECO:0000256" key="8">
    <source>
        <dbReference type="ARBA" id="ARBA00022777"/>
    </source>
</evidence>
<evidence type="ECO:0000256" key="13">
    <source>
        <dbReference type="ARBA" id="ARBA00023170"/>
    </source>
</evidence>
<dbReference type="PROSITE" id="PS50011">
    <property type="entry name" value="PROTEIN_KINASE_DOM"/>
    <property type="match status" value="1"/>
</dbReference>
<dbReference type="SUPFAM" id="SSF56112">
    <property type="entry name" value="Protein kinase-like (PK-like)"/>
    <property type="match status" value="1"/>
</dbReference>
<dbReference type="PROSITE" id="PS00108">
    <property type="entry name" value="PROTEIN_KINASE_ST"/>
    <property type="match status" value="1"/>
</dbReference>
<comment type="catalytic activity">
    <reaction evidence="15 17">
        <text>L-threonyl-[protein] + ATP = O-phospho-L-threonyl-[protein] + ADP + H(+)</text>
        <dbReference type="Rhea" id="RHEA:46608"/>
        <dbReference type="Rhea" id="RHEA-COMP:11060"/>
        <dbReference type="Rhea" id="RHEA-COMP:11605"/>
        <dbReference type="ChEBI" id="CHEBI:15378"/>
        <dbReference type="ChEBI" id="CHEBI:30013"/>
        <dbReference type="ChEBI" id="CHEBI:30616"/>
        <dbReference type="ChEBI" id="CHEBI:61977"/>
        <dbReference type="ChEBI" id="CHEBI:456216"/>
        <dbReference type="EC" id="2.7.11.1"/>
    </reaction>
</comment>
<keyword evidence="7 17" id="KW-0547">Nucleotide-binding</keyword>
<evidence type="ECO:0000256" key="3">
    <source>
        <dbReference type="ARBA" id="ARBA00022536"/>
    </source>
</evidence>
<dbReference type="AlphaFoldDB" id="A0ABD1FPH5"/>
<dbReference type="PROSITE" id="PS00107">
    <property type="entry name" value="PROTEIN_KINASE_ATP"/>
    <property type="match status" value="1"/>
</dbReference>
<feature type="binding site" evidence="18">
    <location>
        <position position="516"/>
    </location>
    <ligand>
        <name>ATP</name>
        <dbReference type="ChEBI" id="CHEBI:30616"/>
    </ligand>
</feature>
<feature type="domain" description="Bulb-type lectin" evidence="23">
    <location>
        <begin position="144"/>
        <end position="264"/>
    </location>
</feature>
<evidence type="ECO:0000256" key="19">
    <source>
        <dbReference type="SAM" id="MobiDB-lite"/>
    </source>
</evidence>
<dbReference type="CDD" id="cd14066">
    <property type="entry name" value="STKc_IRAK"/>
    <property type="match status" value="1"/>
</dbReference>
<dbReference type="FunFam" id="3.30.200.20:FF:000059">
    <property type="entry name" value="S-receptor-like serine/threonine-protein kinase"/>
    <property type="match status" value="1"/>
</dbReference>
<evidence type="ECO:0000256" key="16">
    <source>
        <dbReference type="ARBA" id="ARBA00048679"/>
    </source>
</evidence>
<keyword evidence="6 21" id="KW-0732">Signal</keyword>
<feature type="domain" description="Bulb-type lectin" evidence="23">
    <location>
        <begin position="17"/>
        <end position="141"/>
    </location>
</feature>
<evidence type="ECO:0000256" key="4">
    <source>
        <dbReference type="ARBA" id="ARBA00022679"/>
    </source>
</evidence>
<accession>A0ABD1FPH5</accession>
<keyword evidence="4 17" id="KW-0808">Transferase</keyword>
<dbReference type="InterPro" id="IPR011009">
    <property type="entry name" value="Kinase-like_dom_sf"/>
</dbReference>
<dbReference type="PANTHER" id="PTHR47974:SF9">
    <property type="entry name" value="RECEPTOR-LIKE SERINE_THREONINE-PROTEIN KINASE"/>
    <property type="match status" value="1"/>
</dbReference>
<evidence type="ECO:0000256" key="20">
    <source>
        <dbReference type="SAM" id="Phobius"/>
    </source>
</evidence>
<proteinExistence type="inferred from homology"/>
<evidence type="ECO:0000256" key="15">
    <source>
        <dbReference type="ARBA" id="ARBA00047899"/>
    </source>
</evidence>
<dbReference type="InterPro" id="IPR024171">
    <property type="entry name" value="SRK-like_kinase"/>
</dbReference>
<keyword evidence="13" id="KW-0675">Receptor</keyword>
<evidence type="ECO:0000256" key="1">
    <source>
        <dbReference type="ARBA" id="ARBA00004479"/>
    </source>
</evidence>
<dbReference type="Gene3D" id="1.10.510.10">
    <property type="entry name" value="Transferase(Phosphotransferase) domain 1"/>
    <property type="match status" value="1"/>
</dbReference>
<evidence type="ECO:0000313" key="25">
    <source>
        <dbReference type="Proteomes" id="UP001567538"/>
    </source>
</evidence>
<evidence type="ECO:0000256" key="6">
    <source>
        <dbReference type="ARBA" id="ARBA00022729"/>
    </source>
</evidence>
<dbReference type="Pfam" id="PF01453">
    <property type="entry name" value="B_lectin"/>
    <property type="match status" value="1"/>
</dbReference>
<dbReference type="InterPro" id="IPR000719">
    <property type="entry name" value="Prot_kinase_dom"/>
</dbReference>
<comment type="caution">
    <text evidence="24">The sequence shown here is derived from an EMBL/GenBank/DDBJ whole genome shotgun (WGS) entry which is preliminary data.</text>
</comment>